<protein>
    <recommendedName>
        <fullName evidence="4">No exine formation 1</fullName>
    </recommendedName>
</protein>
<feature type="transmembrane region" description="Helical" evidence="1">
    <location>
        <begin position="668"/>
        <end position="686"/>
    </location>
</feature>
<feature type="transmembrane region" description="Helical" evidence="1">
    <location>
        <begin position="102"/>
        <end position="123"/>
    </location>
</feature>
<name>A0A9D4UY02_ADICA</name>
<feature type="transmembrane region" description="Helical" evidence="1">
    <location>
        <begin position="199"/>
        <end position="216"/>
    </location>
</feature>
<feature type="transmembrane region" description="Helical" evidence="1">
    <location>
        <begin position="722"/>
        <end position="743"/>
    </location>
</feature>
<dbReference type="Proteomes" id="UP000886520">
    <property type="component" value="Chromosome 9"/>
</dbReference>
<feature type="transmembrane region" description="Helical" evidence="1">
    <location>
        <begin position="171"/>
        <end position="193"/>
    </location>
</feature>
<dbReference type="AlphaFoldDB" id="A0A9D4UY02"/>
<feature type="transmembrane region" description="Helical" evidence="1">
    <location>
        <begin position="55"/>
        <end position="72"/>
    </location>
</feature>
<dbReference type="OrthoDB" id="10046650at2759"/>
<organism evidence="2 3">
    <name type="scientific">Adiantum capillus-veneris</name>
    <name type="common">Maidenhair fern</name>
    <dbReference type="NCBI Taxonomy" id="13818"/>
    <lineage>
        <taxon>Eukaryota</taxon>
        <taxon>Viridiplantae</taxon>
        <taxon>Streptophyta</taxon>
        <taxon>Embryophyta</taxon>
        <taxon>Tracheophyta</taxon>
        <taxon>Polypodiopsida</taxon>
        <taxon>Polypodiidae</taxon>
        <taxon>Polypodiales</taxon>
        <taxon>Pteridineae</taxon>
        <taxon>Pteridaceae</taxon>
        <taxon>Vittarioideae</taxon>
        <taxon>Adiantum</taxon>
    </lineage>
</organism>
<feature type="transmembrane region" description="Helical" evidence="1">
    <location>
        <begin position="376"/>
        <end position="399"/>
    </location>
</feature>
<feature type="transmembrane region" description="Helical" evidence="1">
    <location>
        <begin position="750"/>
        <end position="769"/>
    </location>
</feature>
<dbReference type="PANTHER" id="PTHR35313">
    <property type="entry name" value="NO EXINE FORMATION 1"/>
    <property type="match status" value="1"/>
</dbReference>
<evidence type="ECO:0008006" key="4">
    <source>
        <dbReference type="Google" id="ProtNLM"/>
    </source>
</evidence>
<feature type="transmembrane region" description="Helical" evidence="1">
    <location>
        <begin position="572"/>
        <end position="589"/>
    </location>
</feature>
<feature type="transmembrane region" description="Helical" evidence="1">
    <location>
        <begin position="1072"/>
        <end position="1089"/>
    </location>
</feature>
<feature type="transmembrane region" description="Helical" evidence="1">
    <location>
        <begin position="637"/>
        <end position="656"/>
    </location>
</feature>
<feature type="transmembrane region" description="Helical" evidence="1">
    <location>
        <begin position="419"/>
        <end position="438"/>
    </location>
</feature>
<dbReference type="EMBL" id="JABFUD020000009">
    <property type="protein sequence ID" value="KAI5075477.1"/>
    <property type="molecule type" value="Genomic_DNA"/>
</dbReference>
<evidence type="ECO:0000256" key="1">
    <source>
        <dbReference type="SAM" id="Phobius"/>
    </source>
</evidence>
<feature type="transmembrane region" description="Helical" evidence="1">
    <location>
        <begin position="237"/>
        <end position="259"/>
    </location>
</feature>
<keyword evidence="1" id="KW-1133">Transmembrane helix</keyword>
<feature type="transmembrane region" description="Helical" evidence="1">
    <location>
        <begin position="849"/>
        <end position="872"/>
    </location>
</feature>
<dbReference type="PANTHER" id="PTHR35313:SF1">
    <property type="entry name" value="NO EXINE FORMATION 1"/>
    <property type="match status" value="1"/>
</dbReference>
<gene>
    <name evidence="2" type="ORF">GOP47_0009553</name>
</gene>
<comment type="caution">
    <text evidence="2">The sequence shown here is derived from an EMBL/GenBank/DDBJ whole genome shotgun (WGS) entry which is preliminary data.</text>
</comment>
<reference evidence="2" key="1">
    <citation type="submission" date="2021-01" db="EMBL/GenBank/DDBJ databases">
        <title>Adiantum capillus-veneris genome.</title>
        <authorList>
            <person name="Fang Y."/>
            <person name="Liao Q."/>
        </authorList>
    </citation>
    <scope>NUCLEOTIDE SEQUENCE</scope>
    <source>
        <strain evidence="2">H3</strain>
        <tissue evidence="2">Leaf</tissue>
    </source>
</reference>
<feature type="transmembrane region" description="Helical" evidence="1">
    <location>
        <begin position="459"/>
        <end position="476"/>
    </location>
</feature>
<proteinExistence type="predicted"/>
<feature type="transmembrane region" description="Helical" evidence="1">
    <location>
        <begin position="548"/>
        <end position="566"/>
    </location>
</feature>
<feature type="transmembrane region" description="Helical" evidence="1">
    <location>
        <begin position="923"/>
        <end position="944"/>
    </location>
</feature>
<feature type="transmembrane region" description="Helical" evidence="1">
    <location>
        <begin position="345"/>
        <end position="364"/>
    </location>
</feature>
<feature type="transmembrane region" description="Helical" evidence="1">
    <location>
        <begin position="775"/>
        <end position="795"/>
    </location>
</feature>
<feature type="transmembrane region" description="Helical" evidence="1">
    <location>
        <begin position="518"/>
        <end position="536"/>
    </location>
</feature>
<feature type="transmembrane region" description="Helical" evidence="1">
    <location>
        <begin position="78"/>
        <end position="95"/>
    </location>
</feature>
<feature type="transmembrane region" description="Helical" evidence="1">
    <location>
        <begin position="802"/>
        <end position="820"/>
    </location>
</feature>
<feature type="transmembrane region" description="Helical" evidence="1">
    <location>
        <begin position="312"/>
        <end position="339"/>
    </location>
</feature>
<feature type="transmembrane region" description="Helical" evidence="1">
    <location>
        <begin position="129"/>
        <end position="150"/>
    </location>
</feature>
<keyword evidence="3" id="KW-1185">Reference proteome</keyword>
<accession>A0A9D4UY02</accession>
<evidence type="ECO:0000313" key="3">
    <source>
        <dbReference type="Proteomes" id="UP000886520"/>
    </source>
</evidence>
<feature type="transmembrane region" description="Helical" evidence="1">
    <location>
        <begin position="601"/>
        <end position="617"/>
    </location>
</feature>
<keyword evidence="1" id="KW-0472">Membrane</keyword>
<feature type="transmembrane region" description="Helical" evidence="1">
    <location>
        <begin position="271"/>
        <end position="291"/>
    </location>
</feature>
<evidence type="ECO:0000313" key="2">
    <source>
        <dbReference type="EMBL" id="KAI5075477.1"/>
    </source>
</evidence>
<feature type="transmembrane region" description="Helical" evidence="1">
    <location>
        <begin position="1017"/>
        <end position="1038"/>
    </location>
</feature>
<sequence length="1101" mass="121520">MDASYRTRGSAMMTPIMQSMDSPSSSMSSSSYNGYGQANRLRSNDSRFMAGSFQYNIRVGIGLVPCAIFLLGMGGKPVLGTLTVGLMLSYILDALHIKHGTFFGIWGSLFASQLALVLAGTSFFYMVSFPLYCLALLLSFQVNFLIGIWASLQFKWLQLENPSVILALERLLFACIPFAASAVQTWGIVAALGIDYAPFYLMVILFGLYWLYALPLQSSFKKKPEKTYGGKIADEALILGALDGAFHTLTLLFLPLLFYIGVHHAHMLTSINAFCELLLLFFIPLLFQLYASTRGALWWLAKDPKQFHQVRVVNGAISIFVIIICLEVRVIFFSFGQYIHIPAPWSYLLVSIALLGGTLAIGAYGMGLISDAFSSVLLTGAMMLASLSGSLVVGLPLKFLPAPLVASFYLSHFCMKKNISSYFIFAVTASVPMAWFVVHNFWFLNVWLGGVMLKSTCKLLIGSAVLALAVPGLLLLPSKVHLLADAGLIAHAILVCRLENRLHNYSNIYFGGYDDEEVVYPSYMVLLTTAVGLLLVRRLSAQQRINSLTHWILTCLYCSKLAMLLLPSQGALWAAAILLLAISPPVLLYRDKSKGASRMKPWQAFAHAAAVCISIWFCRYTVFETLQSFMGRPPSEGLILGAIISICAVANMPIVTYHFAHVQAAKRALVLIVALGAGLVFLQPPVPQAWTFWWDTYHTPRHMLDDMAIYGTISEKPGWPSWLLLFTIVASLAAFTSAIPVQYFVELRLFYALGVGLSLGVYICAQYFLEAPILHALLVGALLCCTVFLVFTHLPSASSPRYMPWVFALLVALLPVSYFVEGQARLSTGESDDERLVALLAVEGSRASLLGLFASMFMLIALQVKFELASLLKEKVMEKGRNWVQPGASSGFVPKYRLLQRRPSLAASFTVKKLAAEGSWMPAVGNVATCLCFVLCLILNARLTGGSNRAIFFLAPILLLLNQDSSLLTGFGDRQRYFPVTVAISGYLVGAVLYKIWEEVWYSYQNASWGLDTGGPGLFFVVKNALLLLVTLPNQLIFNRFMWDSLKQPDMWLLLVTPLNLPPLFITDMSAIRALSLLGIMYALIQYLVSRHVKIAGMKFI</sequence>
<keyword evidence="1" id="KW-0812">Transmembrane</keyword>
<feature type="transmembrane region" description="Helical" evidence="1">
    <location>
        <begin position="977"/>
        <end position="997"/>
    </location>
</feature>